<dbReference type="Pfam" id="PF04827">
    <property type="entry name" value="Plant_tran"/>
    <property type="match status" value="1"/>
</dbReference>
<dbReference type="InterPro" id="IPR006912">
    <property type="entry name" value="Harbinger_derived_prot"/>
</dbReference>
<reference evidence="1" key="3">
    <citation type="submission" date="2020-06" db="EMBL/GenBank/DDBJ databases">
        <title>Helianthus annuus Genome sequencing and assembly Release 2.</title>
        <authorList>
            <person name="Gouzy J."/>
            <person name="Langlade N."/>
            <person name="Munos S."/>
        </authorList>
    </citation>
    <scope>NUCLEOTIDE SEQUENCE</scope>
    <source>
        <tissue evidence="1">Leaves</tissue>
    </source>
</reference>
<reference evidence="2" key="2">
    <citation type="submission" date="2017-02" db="EMBL/GenBank/DDBJ databases">
        <title>Sunflower complete genome.</title>
        <authorList>
            <person name="Langlade N."/>
            <person name="Munos S."/>
        </authorList>
    </citation>
    <scope>NUCLEOTIDE SEQUENCE [LARGE SCALE GENOMIC DNA]</scope>
    <source>
        <tissue evidence="2">Leaves</tissue>
    </source>
</reference>
<dbReference type="STRING" id="4232.A0A251RU57"/>
<proteinExistence type="predicted"/>
<evidence type="ECO:0000313" key="3">
    <source>
        <dbReference type="Proteomes" id="UP000215914"/>
    </source>
</evidence>
<accession>A0A251RU57</accession>
<dbReference type="Proteomes" id="UP000215914">
    <property type="component" value="Chromosome 17"/>
</dbReference>
<sequence length="55" mass="6209">MPAMMLEAIASQDLWIWHTFFGMPGPHNDINIIHHSPLFNDLINGVGPKGTFFCK</sequence>
<name>A0A251RU57_HELAN</name>
<dbReference type="InParanoid" id="A0A251RU57"/>
<dbReference type="EMBL" id="CM007906">
    <property type="protein sequence ID" value="OTF87993.1"/>
    <property type="molecule type" value="Genomic_DNA"/>
</dbReference>
<dbReference type="AlphaFoldDB" id="A0A251RU57"/>
<dbReference type="EMBL" id="MNCJ02000332">
    <property type="protein sequence ID" value="KAF5756729.1"/>
    <property type="molecule type" value="Genomic_DNA"/>
</dbReference>
<protein>
    <submittedName>
        <fullName evidence="1 2">Harbinger transposase-derived protein</fullName>
    </submittedName>
</protein>
<dbReference type="OMA" id="WVWHAFL"/>
<gene>
    <name evidence="2" type="ORF">HannXRQ_Chr17g0568141</name>
    <name evidence="1" type="ORF">HanXRQr2_Chr17g0818201</name>
</gene>
<evidence type="ECO:0000313" key="1">
    <source>
        <dbReference type="EMBL" id="KAF5756729.1"/>
    </source>
</evidence>
<organism evidence="2 3">
    <name type="scientific">Helianthus annuus</name>
    <name type="common">Common sunflower</name>
    <dbReference type="NCBI Taxonomy" id="4232"/>
    <lineage>
        <taxon>Eukaryota</taxon>
        <taxon>Viridiplantae</taxon>
        <taxon>Streptophyta</taxon>
        <taxon>Embryophyta</taxon>
        <taxon>Tracheophyta</taxon>
        <taxon>Spermatophyta</taxon>
        <taxon>Magnoliopsida</taxon>
        <taxon>eudicotyledons</taxon>
        <taxon>Gunneridae</taxon>
        <taxon>Pentapetalae</taxon>
        <taxon>asterids</taxon>
        <taxon>campanulids</taxon>
        <taxon>Asterales</taxon>
        <taxon>Asteraceae</taxon>
        <taxon>Asteroideae</taxon>
        <taxon>Heliantheae alliance</taxon>
        <taxon>Heliantheae</taxon>
        <taxon>Helianthus</taxon>
    </lineage>
</organism>
<reference evidence="1 3" key="1">
    <citation type="journal article" date="2017" name="Nature">
        <title>The sunflower genome provides insights into oil metabolism, flowering and Asterid evolution.</title>
        <authorList>
            <person name="Badouin H."/>
            <person name="Gouzy J."/>
            <person name="Grassa C.J."/>
            <person name="Murat F."/>
            <person name="Staton S.E."/>
            <person name="Cottret L."/>
            <person name="Lelandais-Briere C."/>
            <person name="Owens G.L."/>
            <person name="Carrere S."/>
            <person name="Mayjonade B."/>
            <person name="Legrand L."/>
            <person name="Gill N."/>
            <person name="Kane N.C."/>
            <person name="Bowers J.E."/>
            <person name="Hubner S."/>
            <person name="Bellec A."/>
            <person name="Berard A."/>
            <person name="Berges H."/>
            <person name="Blanchet N."/>
            <person name="Boniface M.C."/>
            <person name="Brunel D."/>
            <person name="Catrice O."/>
            <person name="Chaidir N."/>
            <person name="Claudel C."/>
            <person name="Donnadieu C."/>
            <person name="Faraut T."/>
            <person name="Fievet G."/>
            <person name="Helmstetter N."/>
            <person name="King M."/>
            <person name="Knapp S.J."/>
            <person name="Lai Z."/>
            <person name="Le Paslier M.C."/>
            <person name="Lippi Y."/>
            <person name="Lorenzon L."/>
            <person name="Mandel J.R."/>
            <person name="Marage G."/>
            <person name="Marchand G."/>
            <person name="Marquand E."/>
            <person name="Bret-Mestries E."/>
            <person name="Morien E."/>
            <person name="Nambeesan S."/>
            <person name="Nguyen T."/>
            <person name="Pegot-Espagnet P."/>
            <person name="Pouilly N."/>
            <person name="Raftis F."/>
            <person name="Sallet E."/>
            <person name="Schiex T."/>
            <person name="Thomas J."/>
            <person name="Vandecasteele C."/>
            <person name="Vares D."/>
            <person name="Vear F."/>
            <person name="Vautrin S."/>
            <person name="Crespi M."/>
            <person name="Mangin B."/>
            <person name="Burke J.M."/>
            <person name="Salse J."/>
            <person name="Munos S."/>
            <person name="Vincourt P."/>
            <person name="Rieseberg L.H."/>
            <person name="Langlade N.B."/>
        </authorList>
    </citation>
    <scope>NUCLEOTIDE SEQUENCE [LARGE SCALE GENOMIC DNA]</scope>
    <source>
        <strain evidence="3">cv. SF193</strain>
        <tissue evidence="1">Leaves</tissue>
    </source>
</reference>
<keyword evidence="3" id="KW-1185">Reference proteome</keyword>
<evidence type="ECO:0000313" key="2">
    <source>
        <dbReference type="EMBL" id="OTF87993.1"/>
    </source>
</evidence>
<dbReference type="Gramene" id="mRNA:HanXRQr2_Chr17g0818201">
    <property type="protein sequence ID" value="CDS:HanXRQr2_Chr17g0818201.1"/>
    <property type="gene ID" value="HanXRQr2_Chr17g0818201"/>
</dbReference>